<dbReference type="EMBL" id="PKPP01002069">
    <property type="protein sequence ID" value="PWA77829.1"/>
    <property type="molecule type" value="Genomic_DNA"/>
</dbReference>
<evidence type="ECO:0000313" key="3">
    <source>
        <dbReference type="EMBL" id="PWA77829.1"/>
    </source>
</evidence>
<reference evidence="3 4" key="1">
    <citation type="journal article" date="2018" name="Mol. Plant">
        <title>The genome of Artemisia annua provides insight into the evolution of Asteraceae family and artemisinin biosynthesis.</title>
        <authorList>
            <person name="Shen Q."/>
            <person name="Zhang L."/>
            <person name="Liao Z."/>
            <person name="Wang S."/>
            <person name="Yan T."/>
            <person name="Shi P."/>
            <person name="Liu M."/>
            <person name="Fu X."/>
            <person name="Pan Q."/>
            <person name="Wang Y."/>
            <person name="Lv Z."/>
            <person name="Lu X."/>
            <person name="Zhang F."/>
            <person name="Jiang W."/>
            <person name="Ma Y."/>
            <person name="Chen M."/>
            <person name="Hao X."/>
            <person name="Li L."/>
            <person name="Tang Y."/>
            <person name="Lv G."/>
            <person name="Zhou Y."/>
            <person name="Sun X."/>
            <person name="Brodelius P.E."/>
            <person name="Rose J.K.C."/>
            <person name="Tang K."/>
        </authorList>
    </citation>
    <scope>NUCLEOTIDE SEQUENCE [LARGE SCALE GENOMIC DNA]</scope>
    <source>
        <strain evidence="4">cv. Huhao1</strain>
        <tissue evidence="3">Leaf</tissue>
    </source>
</reference>
<comment type="caution">
    <text evidence="3">The sequence shown here is derived from an EMBL/GenBank/DDBJ whole genome shotgun (WGS) entry which is preliminary data.</text>
</comment>
<dbReference type="PROSITE" id="PS50102">
    <property type="entry name" value="RRM"/>
    <property type="match status" value="1"/>
</dbReference>
<evidence type="ECO:0000313" key="4">
    <source>
        <dbReference type="Proteomes" id="UP000245207"/>
    </source>
</evidence>
<dbReference type="OrthoDB" id="1436566at2759"/>
<name>A0A2U1NWF2_ARTAN</name>
<keyword evidence="1" id="KW-0694">RNA-binding</keyword>
<organism evidence="3 4">
    <name type="scientific">Artemisia annua</name>
    <name type="common">Sweet wormwood</name>
    <dbReference type="NCBI Taxonomy" id="35608"/>
    <lineage>
        <taxon>Eukaryota</taxon>
        <taxon>Viridiplantae</taxon>
        <taxon>Streptophyta</taxon>
        <taxon>Embryophyta</taxon>
        <taxon>Tracheophyta</taxon>
        <taxon>Spermatophyta</taxon>
        <taxon>Magnoliopsida</taxon>
        <taxon>eudicotyledons</taxon>
        <taxon>Gunneridae</taxon>
        <taxon>Pentapetalae</taxon>
        <taxon>asterids</taxon>
        <taxon>campanulids</taxon>
        <taxon>Asterales</taxon>
        <taxon>Asteraceae</taxon>
        <taxon>Asteroideae</taxon>
        <taxon>Anthemideae</taxon>
        <taxon>Artemisiinae</taxon>
        <taxon>Artemisia</taxon>
    </lineage>
</organism>
<dbReference type="Pfam" id="PF00076">
    <property type="entry name" value="RRM_1"/>
    <property type="match status" value="1"/>
</dbReference>
<feature type="domain" description="RRM" evidence="2">
    <location>
        <begin position="9"/>
        <end position="86"/>
    </location>
</feature>
<dbReference type="Proteomes" id="UP000245207">
    <property type="component" value="Unassembled WGS sequence"/>
</dbReference>
<protein>
    <recommendedName>
        <fullName evidence="2">RRM domain-containing protein</fullName>
    </recommendedName>
</protein>
<gene>
    <name evidence="3" type="ORF">CTI12_AA220390</name>
</gene>
<dbReference type="Gene3D" id="3.30.70.330">
    <property type="match status" value="1"/>
</dbReference>
<evidence type="ECO:0000259" key="2">
    <source>
        <dbReference type="PROSITE" id="PS50102"/>
    </source>
</evidence>
<proteinExistence type="predicted"/>
<keyword evidence="4" id="KW-1185">Reference proteome</keyword>
<dbReference type="CDD" id="cd00590">
    <property type="entry name" value="RRM_SF"/>
    <property type="match status" value="1"/>
</dbReference>
<accession>A0A2U1NWF2</accession>
<dbReference type="InterPro" id="IPR035979">
    <property type="entry name" value="RBD_domain_sf"/>
</dbReference>
<dbReference type="SUPFAM" id="SSF54928">
    <property type="entry name" value="RNA-binding domain, RBD"/>
    <property type="match status" value="1"/>
</dbReference>
<evidence type="ECO:0000256" key="1">
    <source>
        <dbReference type="PROSITE-ProRule" id="PRU00176"/>
    </source>
</evidence>
<dbReference type="SMART" id="SM00360">
    <property type="entry name" value="RRM"/>
    <property type="match status" value="1"/>
</dbReference>
<sequence>MGEEDWISTSIFITNFPDSLSAKDLFHTCKQYGHVVDSFIPTKRSKAGKRFGFVRFINVFNDDRLVNNLHTIWVDRFKLHANIARFQRAPVNGNKFQEKKDVGAVRGINVPRKVVGDNGTCKTFVNVVKEKNLSRNMEGESIPSIVLDDECLLSKDLTRSLMGRVKEFASLSNLKTALTNEGFVDIKIQYMGELWVLLEFPSIKSKDLFNENVGVRSWFSLLRQASFEFTPEGRIVWEEIEGIPFKLWSVNTFKRIAVKWGELLDVDD</sequence>
<dbReference type="GO" id="GO:0003723">
    <property type="term" value="F:RNA binding"/>
    <property type="evidence" value="ECO:0007669"/>
    <property type="project" value="UniProtKB-UniRule"/>
</dbReference>
<dbReference type="InterPro" id="IPR012677">
    <property type="entry name" value="Nucleotide-bd_a/b_plait_sf"/>
</dbReference>
<dbReference type="InterPro" id="IPR000504">
    <property type="entry name" value="RRM_dom"/>
</dbReference>
<dbReference type="AlphaFoldDB" id="A0A2U1NWF2"/>